<dbReference type="RefSeq" id="WP_145016970.1">
    <property type="nucleotide sequence ID" value="NZ_VLLN01000001.1"/>
</dbReference>
<dbReference type="Pfam" id="PF05930">
    <property type="entry name" value="Phage_AlpA"/>
    <property type="match status" value="1"/>
</dbReference>
<evidence type="ECO:0000313" key="1">
    <source>
        <dbReference type="EMBL" id="TWJ33412.1"/>
    </source>
</evidence>
<name>A0A562WTT4_9BACT</name>
<dbReference type="EMBL" id="VLLN01000001">
    <property type="protein sequence ID" value="TWJ33412.1"/>
    <property type="molecule type" value="Genomic_DNA"/>
</dbReference>
<dbReference type="Proteomes" id="UP000319449">
    <property type="component" value="Unassembled WGS sequence"/>
</dbReference>
<comment type="caution">
    <text evidence="1">The sequence shown here is derived from an EMBL/GenBank/DDBJ whole genome shotgun (WGS) entry which is preliminary data.</text>
</comment>
<dbReference type="OrthoDB" id="291753at2"/>
<dbReference type="AlphaFoldDB" id="A0A562WTT4"/>
<protein>
    <submittedName>
        <fullName evidence="1">AlpA family transcriptional regulator</fullName>
    </submittedName>
</protein>
<reference evidence="1 2" key="1">
    <citation type="submission" date="2019-07" db="EMBL/GenBank/DDBJ databases">
        <title>Genomic Encyclopedia of Archaeal and Bacterial Type Strains, Phase II (KMG-II): from individual species to whole genera.</title>
        <authorList>
            <person name="Goeker M."/>
        </authorList>
    </citation>
    <scope>NUCLEOTIDE SEQUENCE [LARGE SCALE GENOMIC DNA]</scope>
    <source>
        <strain evidence="1 2">ATCC BAA-1139</strain>
    </source>
</reference>
<dbReference type="Gene3D" id="1.10.238.160">
    <property type="match status" value="1"/>
</dbReference>
<dbReference type="InterPro" id="IPR010260">
    <property type="entry name" value="AlpA"/>
</dbReference>
<gene>
    <name evidence="1" type="ORF">JN12_00085</name>
</gene>
<keyword evidence="2" id="KW-1185">Reference proteome</keyword>
<sequence length="67" mass="7680">MAYKSKPTVEDRNVSLGECISILGRSRSSILRDVEAGRIPRPFKLGGKVYWRLSELRECMEQMRHAA</sequence>
<accession>A0A562WTT4</accession>
<proteinExistence type="predicted"/>
<evidence type="ECO:0000313" key="2">
    <source>
        <dbReference type="Proteomes" id="UP000319449"/>
    </source>
</evidence>
<organism evidence="1 2">
    <name type="scientific">Geobacter argillaceus</name>
    <dbReference type="NCBI Taxonomy" id="345631"/>
    <lineage>
        <taxon>Bacteria</taxon>
        <taxon>Pseudomonadati</taxon>
        <taxon>Thermodesulfobacteriota</taxon>
        <taxon>Desulfuromonadia</taxon>
        <taxon>Geobacterales</taxon>
        <taxon>Geobacteraceae</taxon>
        <taxon>Geobacter</taxon>
    </lineage>
</organism>